<dbReference type="PANTHER" id="PTHR12716">
    <property type="entry name" value="TRANSCRIPTION INITIATION FACTOR IIE, BETA SUBUNIT"/>
    <property type="match status" value="1"/>
</dbReference>
<dbReference type="InterPro" id="IPR016656">
    <property type="entry name" value="TFIIE-bsu"/>
</dbReference>
<dbReference type="GO" id="GO:0001097">
    <property type="term" value="F:TFIIH-class transcription factor complex binding"/>
    <property type="evidence" value="ECO:0007669"/>
    <property type="project" value="TreeGrafter"/>
</dbReference>
<feature type="compositionally biased region" description="Basic and acidic residues" evidence="1">
    <location>
        <begin position="42"/>
        <end position="52"/>
    </location>
</feature>
<evidence type="ECO:0008006" key="4">
    <source>
        <dbReference type="Google" id="ProtNLM"/>
    </source>
</evidence>
<dbReference type="GO" id="GO:0006367">
    <property type="term" value="P:transcription initiation at RNA polymerase II promoter"/>
    <property type="evidence" value="ECO:0007669"/>
    <property type="project" value="InterPro"/>
</dbReference>
<dbReference type="EMBL" id="JAODAN010000009">
    <property type="protein sequence ID" value="KAK1922289.1"/>
    <property type="molecule type" value="Genomic_DNA"/>
</dbReference>
<sequence length="317" mass="35258">MNTLPPRPAFPPSTSSGLGKRKLPESSNVKTEPGTPGNYGKVKTEEGADVKRQKSGPVKVLSASHGAFRDVRTSAASVVTHLKNVGTLGYQDAWFHVEMEHPGHDPERVLAILKGLDKVEFNEINQVFSYVPDLKFKDEKELRNYIRTHATTLKPIYIKDIREALPPNGMAMLEALERMGEIMIMKALSGSFKEIALPPLGEKNTQGLGINDLGSSGYQRYKSLWWDDTRERGRAGKRLSQEFVSAWDKVEIKPEDDVTKLLDRINVTASSAIPPPAKIIVSQPKSKKPKKRAGLKITNTHMKSLGIDFSRDYEAPE</sequence>
<proteinExistence type="predicted"/>
<dbReference type="PANTHER" id="PTHR12716:SF8">
    <property type="entry name" value="TRANSCRIPTION INITIATION FACTOR IIE SUBUNIT BETA"/>
    <property type="match status" value="1"/>
</dbReference>
<accession>A0AAD9FMQ5</accession>
<gene>
    <name evidence="2" type="ORF">DB88DRAFT_497772</name>
</gene>
<feature type="compositionally biased region" description="Pro residues" evidence="1">
    <location>
        <begin position="1"/>
        <end position="11"/>
    </location>
</feature>
<protein>
    <recommendedName>
        <fullName evidence="4">Transcription initiation factor IIE subunit beta</fullName>
    </recommendedName>
</protein>
<comment type="caution">
    <text evidence="2">The sequence shown here is derived from an EMBL/GenBank/DDBJ whole genome shotgun (WGS) entry which is preliminary data.</text>
</comment>
<feature type="region of interest" description="Disordered" evidence="1">
    <location>
        <begin position="1"/>
        <end position="56"/>
    </location>
</feature>
<evidence type="ECO:0000313" key="2">
    <source>
        <dbReference type="EMBL" id="KAK1922289.1"/>
    </source>
</evidence>
<keyword evidence="3" id="KW-1185">Reference proteome</keyword>
<dbReference type="GO" id="GO:0005673">
    <property type="term" value="C:transcription factor TFIIE complex"/>
    <property type="evidence" value="ECO:0007669"/>
    <property type="project" value="InterPro"/>
</dbReference>
<organism evidence="2 3">
    <name type="scientific">Papiliotrema laurentii</name>
    <name type="common">Cryptococcus laurentii</name>
    <dbReference type="NCBI Taxonomy" id="5418"/>
    <lineage>
        <taxon>Eukaryota</taxon>
        <taxon>Fungi</taxon>
        <taxon>Dikarya</taxon>
        <taxon>Basidiomycota</taxon>
        <taxon>Agaricomycotina</taxon>
        <taxon>Tremellomycetes</taxon>
        <taxon>Tremellales</taxon>
        <taxon>Rhynchogastremaceae</taxon>
        <taxon>Papiliotrema</taxon>
    </lineage>
</organism>
<name>A0AAD9FMQ5_PAPLA</name>
<dbReference type="Proteomes" id="UP001182556">
    <property type="component" value="Unassembled WGS sequence"/>
</dbReference>
<evidence type="ECO:0000256" key="1">
    <source>
        <dbReference type="SAM" id="MobiDB-lite"/>
    </source>
</evidence>
<evidence type="ECO:0000313" key="3">
    <source>
        <dbReference type="Proteomes" id="UP001182556"/>
    </source>
</evidence>
<reference evidence="2" key="1">
    <citation type="submission" date="2023-02" db="EMBL/GenBank/DDBJ databases">
        <title>Identification and recombinant expression of a fungal hydrolase from Papiliotrema laurentii that hydrolyzes apple cutin and clears colloidal polyester polyurethane.</title>
        <authorList>
            <consortium name="DOE Joint Genome Institute"/>
            <person name="Roman V.A."/>
            <person name="Bojanowski C."/>
            <person name="Crable B.R."/>
            <person name="Wagner D.N."/>
            <person name="Hung C.S."/>
            <person name="Nadeau L.J."/>
            <person name="Schratz L."/>
            <person name="Haridas S."/>
            <person name="Pangilinan J."/>
            <person name="Lipzen A."/>
            <person name="Na H."/>
            <person name="Yan M."/>
            <person name="Ng V."/>
            <person name="Grigoriev I.V."/>
            <person name="Spatafora J.W."/>
            <person name="Barlow D."/>
            <person name="Biffinger J."/>
            <person name="Kelley-Loughnane N."/>
            <person name="Varaljay V.A."/>
            <person name="Crookes-Goodson W.J."/>
        </authorList>
    </citation>
    <scope>NUCLEOTIDE SEQUENCE</scope>
    <source>
        <strain evidence="2">5307AH</strain>
    </source>
</reference>
<dbReference type="AlphaFoldDB" id="A0AAD9FMQ5"/>